<evidence type="ECO:0000256" key="1">
    <source>
        <dbReference type="ARBA" id="ARBA00022475"/>
    </source>
</evidence>
<evidence type="ECO:0000256" key="9">
    <source>
        <dbReference type="HAMAP-Rule" id="MF_01917"/>
    </source>
</evidence>
<dbReference type="OrthoDB" id="9762009at2"/>
<dbReference type="CDD" id="cd09159">
    <property type="entry name" value="PLDc_ybhO_like_2"/>
    <property type="match status" value="1"/>
</dbReference>
<evidence type="ECO:0000313" key="12">
    <source>
        <dbReference type="Proteomes" id="UP000315167"/>
    </source>
</evidence>
<dbReference type="InterPro" id="IPR025202">
    <property type="entry name" value="PLD-like_dom"/>
</dbReference>
<evidence type="ECO:0000256" key="3">
    <source>
        <dbReference type="ARBA" id="ARBA00022679"/>
    </source>
</evidence>
<proteinExistence type="inferred from homology"/>
<dbReference type="Pfam" id="PF13091">
    <property type="entry name" value="PLDc_2"/>
    <property type="match status" value="2"/>
</dbReference>
<gene>
    <name evidence="9" type="primary">clsB</name>
    <name evidence="11" type="ORF">IP90_02720</name>
</gene>
<dbReference type="HAMAP" id="MF_01917">
    <property type="entry name" value="Cardiolipin_synth_ClsB"/>
    <property type="match status" value="1"/>
</dbReference>
<dbReference type="InterPro" id="IPR030872">
    <property type="entry name" value="Cardiolipin_synth_ClsB"/>
</dbReference>
<evidence type="ECO:0000256" key="4">
    <source>
        <dbReference type="ARBA" id="ARBA00022737"/>
    </source>
</evidence>
<dbReference type="PANTHER" id="PTHR21248">
    <property type="entry name" value="CARDIOLIPIN SYNTHASE"/>
    <property type="match status" value="1"/>
</dbReference>
<keyword evidence="6 9" id="KW-0472">Membrane</keyword>
<keyword evidence="1 9" id="KW-1003">Cell membrane</keyword>
<dbReference type="PROSITE" id="PS50035">
    <property type="entry name" value="PLD"/>
    <property type="match status" value="2"/>
</dbReference>
<dbReference type="SUPFAM" id="SSF56024">
    <property type="entry name" value="Phospholipase D/nuclease"/>
    <property type="match status" value="2"/>
</dbReference>
<protein>
    <recommendedName>
        <fullName evidence="9">Cardiolipin synthase B</fullName>
        <shortName evidence="9">CL synthase</shortName>
        <ecNumber evidence="9">2.7.8.-</ecNumber>
    </recommendedName>
</protein>
<evidence type="ECO:0000256" key="8">
    <source>
        <dbReference type="ARBA" id="ARBA00023264"/>
    </source>
</evidence>
<keyword evidence="8 9" id="KW-1208">Phospholipid metabolism</keyword>
<evidence type="ECO:0000256" key="7">
    <source>
        <dbReference type="ARBA" id="ARBA00023209"/>
    </source>
</evidence>
<feature type="active site" evidence="9">
    <location>
        <position position="302"/>
    </location>
</feature>
<keyword evidence="3 9" id="KW-0808">Transferase</keyword>
<keyword evidence="5 9" id="KW-0443">Lipid metabolism</keyword>
<keyword evidence="12" id="KW-1185">Reference proteome</keyword>
<dbReference type="RefSeq" id="WP_144900197.1">
    <property type="nucleotide sequence ID" value="NZ_VLKN01000006.1"/>
</dbReference>
<name>A0A562L0G1_9GAMM</name>
<evidence type="ECO:0000313" key="11">
    <source>
        <dbReference type="EMBL" id="TWI01098.1"/>
    </source>
</evidence>
<evidence type="ECO:0000256" key="6">
    <source>
        <dbReference type="ARBA" id="ARBA00023136"/>
    </source>
</evidence>
<feature type="active site" evidence="9">
    <location>
        <position position="119"/>
    </location>
</feature>
<feature type="active site" evidence="9">
    <location>
        <position position="126"/>
    </location>
</feature>
<dbReference type="EMBL" id="VLKN01000006">
    <property type="protein sequence ID" value="TWI01098.1"/>
    <property type="molecule type" value="Genomic_DNA"/>
</dbReference>
<comment type="catalytic activity">
    <reaction evidence="9">
        <text>2 a 1,2-diacyl-sn-glycero-3-phospho-(1'-sn-glycerol) = a cardiolipin + glycerol</text>
        <dbReference type="Rhea" id="RHEA:31451"/>
        <dbReference type="ChEBI" id="CHEBI:17754"/>
        <dbReference type="ChEBI" id="CHEBI:62237"/>
        <dbReference type="ChEBI" id="CHEBI:64716"/>
    </reaction>
</comment>
<reference evidence="11 12" key="1">
    <citation type="journal article" date="2015" name="Stand. Genomic Sci.">
        <title>Genomic Encyclopedia of Bacterial and Archaeal Type Strains, Phase III: the genomes of soil and plant-associated and newly described type strains.</title>
        <authorList>
            <person name="Whitman W.B."/>
            <person name="Woyke T."/>
            <person name="Klenk H.P."/>
            <person name="Zhou Y."/>
            <person name="Lilburn T.G."/>
            <person name="Beck B.J."/>
            <person name="De Vos P."/>
            <person name="Vandamme P."/>
            <person name="Eisen J.A."/>
            <person name="Garrity G."/>
            <person name="Hugenholtz P."/>
            <person name="Kyrpides N.C."/>
        </authorList>
    </citation>
    <scope>NUCLEOTIDE SEQUENCE [LARGE SCALE GENOMIC DNA]</scope>
    <source>
        <strain evidence="11 12">CGMCC 1.10821</strain>
    </source>
</reference>
<keyword evidence="7 9" id="KW-0594">Phospholipid biosynthesis</keyword>
<organism evidence="11 12">
    <name type="scientific">Luteimonas cucumeris</name>
    <dbReference type="NCBI Taxonomy" id="985012"/>
    <lineage>
        <taxon>Bacteria</taxon>
        <taxon>Pseudomonadati</taxon>
        <taxon>Pseudomonadota</taxon>
        <taxon>Gammaproteobacteria</taxon>
        <taxon>Lysobacterales</taxon>
        <taxon>Lysobacteraceae</taxon>
        <taxon>Luteimonas</taxon>
    </lineage>
</organism>
<comment type="function">
    <text evidence="9">Catalyzes the phosphatidyl group transfer from one phosphatidylglycerol molecule to another to form cardiolipin (CL) (diphosphatidylglycerol) and glycerol.</text>
</comment>
<feature type="domain" description="PLD phosphodiesterase" evidence="10">
    <location>
        <begin position="295"/>
        <end position="317"/>
    </location>
</feature>
<dbReference type="Proteomes" id="UP000315167">
    <property type="component" value="Unassembled WGS sequence"/>
</dbReference>
<accession>A0A562L0G1</accession>
<feature type="active site" evidence="9">
    <location>
        <position position="121"/>
    </location>
</feature>
<feature type="active site" evidence="9">
    <location>
        <position position="295"/>
    </location>
</feature>
<comment type="caution">
    <text evidence="11">The sequence shown here is derived from an EMBL/GenBank/DDBJ whole genome shotgun (WGS) entry which is preliminary data.</text>
</comment>
<dbReference type="Gene3D" id="3.30.870.10">
    <property type="entry name" value="Endonuclease Chain A"/>
    <property type="match status" value="2"/>
</dbReference>
<dbReference type="CDD" id="cd09110">
    <property type="entry name" value="PLDc_CLS_1"/>
    <property type="match status" value="1"/>
</dbReference>
<keyword evidence="4" id="KW-0677">Repeat</keyword>
<evidence type="ECO:0000259" key="10">
    <source>
        <dbReference type="PROSITE" id="PS50035"/>
    </source>
</evidence>
<dbReference type="GO" id="GO:0032049">
    <property type="term" value="P:cardiolipin biosynthetic process"/>
    <property type="evidence" value="ECO:0007669"/>
    <property type="project" value="InterPro"/>
</dbReference>
<dbReference type="GO" id="GO:0005886">
    <property type="term" value="C:plasma membrane"/>
    <property type="evidence" value="ECO:0007669"/>
    <property type="project" value="UniProtKB-SubCell"/>
</dbReference>
<feature type="domain" description="PLD phosphodiesterase" evidence="10">
    <location>
        <begin position="114"/>
        <end position="141"/>
    </location>
</feature>
<dbReference type="AlphaFoldDB" id="A0A562L0G1"/>
<dbReference type="PANTHER" id="PTHR21248:SF23">
    <property type="entry name" value="CARDIOLIPIN SYNTHASE B"/>
    <property type="match status" value="1"/>
</dbReference>
<dbReference type="InterPro" id="IPR001736">
    <property type="entry name" value="PLipase_D/transphosphatidylase"/>
</dbReference>
<dbReference type="SMART" id="SM00155">
    <property type="entry name" value="PLDc"/>
    <property type="match status" value="2"/>
</dbReference>
<dbReference type="EC" id="2.7.8.-" evidence="9"/>
<dbReference type="PIRSF" id="PIRSF000850">
    <property type="entry name" value="Phospholipase_D_PSS"/>
    <property type="match status" value="1"/>
</dbReference>
<dbReference type="NCBIfam" id="NF008427">
    <property type="entry name" value="PRK11263.1"/>
    <property type="match status" value="1"/>
</dbReference>
<keyword evidence="2 9" id="KW-0444">Lipid biosynthesis</keyword>
<comment type="similarity">
    <text evidence="9">Belongs to the phospholipase D family. Cardiolipin synthase subfamily. ClsB sub-subfamily.</text>
</comment>
<evidence type="ECO:0000256" key="5">
    <source>
        <dbReference type="ARBA" id="ARBA00023098"/>
    </source>
</evidence>
<feature type="active site" evidence="9">
    <location>
        <position position="297"/>
    </location>
</feature>
<comment type="subcellular location">
    <subcellularLocation>
        <location evidence="9">Cell membrane</location>
        <topology evidence="9">Peripheral membrane protein</topology>
    </subcellularLocation>
</comment>
<dbReference type="GO" id="GO:0008808">
    <property type="term" value="F:cardiolipin synthase activity"/>
    <property type="evidence" value="ECO:0007669"/>
    <property type="project" value="InterPro"/>
</dbReference>
<sequence>MTTHDTRDGVWRSGNRVDLLENGEEFFAAVFAAIAAARHEVLLETFILFEDKIGLELHRLLVEAAQRGVRVEVLVDGYGSPEFSPEFLAQLSAAGARLRMFDPHRRLLGMRLHVFRRMHRKLLVVDGTTAFVGGINFSADHVADFGPEAKQDYAVRLQGPVVADIRDFIEVSIASRGVGSDWQPSADATPMQAAGDAQVMLLLRDNTRRSTAIEQEYRRAIRAARREILIANAYFFPGYGFLRDLRNAARRGVAVSLIFQGEPDTQIALTAARSLYRYFIDAGVRIHEYCERPFHGKVALVDDDWCTVGSSNLDPLSLSLNLEANVFIRDEGFVRDLRARLDDLRQHHCKAVDPASVPKRRAWQSLTRPLLFHCLRHFPDWAGWLPAHTPRTRLVSAPVTTRASETP</sequence>
<evidence type="ECO:0000256" key="2">
    <source>
        <dbReference type="ARBA" id="ARBA00022516"/>
    </source>
</evidence>